<evidence type="ECO:0000256" key="1">
    <source>
        <dbReference type="ARBA" id="ARBA00004370"/>
    </source>
</evidence>
<keyword evidence="6" id="KW-0813">Transport</keyword>
<feature type="transmembrane region" description="Helical" evidence="5">
    <location>
        <begin position="64"/>
        <end position="82"/>
    </location>
</feature>
<evidence type="ECO:0000256" key="5">
    <source>
        <dbReference type="SAM" id="Phobius"/>
    </source>
</evidence>
<dbReference type="InterPro" id="IPR045263">
    <property type="entry name" value="GLUT"/>
</dbReference>
<dbReference type="SUPFAM" id="SSF103473">
    <property type="entry name" value="MFS general substrate transporter"/>
    <property type="match status" value="1"/>
</dbReference>
<protein>
    <submittedName>
        <fullName evidence="6">Sugar transporter</fullName>
    </submittedName>
</protein>
<dbReference type="PANTHER" id="PTHR23503">
    <property type="entry name" value="SOLUTE CARRIER FAMILY 2"/>
    <property type="match status" value="1"/>
</dbReference>
<dbReference type="InterPro" id="IPR005828">
    <property type="entry name" value="MFS_sugar_transport-like"/>
</dbReference>
<evidence type="ECO:0000256" key="4">
    <source>
        <dbReference type="ARBA" id="ARBA00023136"/>
    </source>
</evidence>
<feature type="transmembrane region" description="Helical" evidence="5">
    <location>
        <begin position="26"/>
        <end position="44"/>
    </location>
</feature>
<feature type="transmembrane region" description="Helical" evidence="5">
    <location>
        <begin position="165"/>
        <end position="185"/>
    </location>
</feature>
<dbReference type="PANTHER" id="PTHR23503:SF123">
    <property type="entry name" value="MAJOR FACILITATOR SUPERFAMILY (MFS) PROFILE DOMAIN-CONTAINING PROTEIN"/>
    <property type="match status" value="1"/>
</dbReference>
<evidence type="ECO:0000313" key="6">
    <source>
        <dbReference type="EMBL" id="KAK5969224.1"/>
    </source>
</evidence>
<gene>
    <name evidence="6" type="ORF">GCK32_016115</name>
</gene>
<dbReference type="AlphaFoldDB" id="A0AAN8ICF7"/>
<keyword evidence="2 5" id="KW-0812">Transmembrane</keyword>
<dbReference type="GO" id="GO:0016020">
    <property type="term" value="C:membrane"/>
    <property type="evidence" value="ECO:0007669"/>
    <property type="project" value="UniProtKB-SubCell"/>
</dbReference>
<keyword evidence="4 5" id="KW-0472">Membrane</keyword>
<dbReference type="Proteomes" id="UP001331761">
    <property type="component" value="Unassembled WGS sequence"/>
</dbReference>
<reference evidence="6 7" key="1">
    <citation type="submission" date="2019-10" db="EMBL/GenBank/DDBJ databases">
        <title>Assembly and Annotation for the nematode Trichostrongylus colubriformis.</title>
        <authorList>
            <person name="Martin J."/>
        </authorList>
    </citation>
    <scope>NUCLEOTIDE SEQUENCE [LARGE SCALE GENOMIC DNA]</scope>
    <source>
        <strain evidence="6">G859</strain>
        <tissue evidence="6">Whole worm</tissue>
    </source>
</reference>
<sequence>METEKVYETHKSVSLKNILQHNTYRYSFLLVLLCAFAPTCSALNLKLQYLVTWFMRYGMTQSQATSAMMVISMVSVPLCFVSPMFIERCGRRKVFVVITTLCVVEWVGLGLAQLLCDIGVKNLRLPQLLSVFGATMGQCAVNLGLLIMAPIMISEVCPHNTRPTIFQLSQALPAAVGMVEVLIFPELQSCFGAGIFFSLAACCGLLVMTLHKKMVETTGMPVDYIVRRIHCAHSRRNTVVSDQGDYGALRHDSASLVSMHHYFPQQ</sequence>
<feature type="transmembrane region" description="Helical" evidence="5">
    <location>
        <begin position="127"/>
        <end position="153"/>
    </location>
</feature>
<feature type="transmembrane region" description="Helical" evidence="5">
    <location>
        <begin position="191"/>
        <end position="210"/>
    </location>
</feature>
<dbReference type="InterPro" id="IPR036259">
    <property type="entry name" value="MFS_trans_sf"/>
</dbReference>
<keyword evidence="7" id="KW-1185">Reference proteome</keyword>
<keyword evidence="3 5" id="KW-1133">Transmembrane helix</keyword>
<comment type="subcellular location">
    <subcellularLocation>
        <location evidence="1">Membrane</location>
    </subcellularLocation>
</comment>
<dbReference type="Pfam" id="PF00083">
    <property type="entry name" value="Sugar_tr"/>
    <property type="match status" value="1"/>
</dbReference>
<feature type="transmembrane region" description="Helical" evidence="5">
    <location>
        <begin position="94"/>
        <end position="115"/>
    </location>
</feature>
<comment type="caution">
    <text evidence="6">The sequence shown here is derived from an EMBL/GenBank/DDBJ whole genome shotgun (WGS) entry which is preliminary data.</text>
</comment>
<evidence type="ECO:0000256" key="2">
    <source>
        <dbReference type="ARBA" id="ARBA00022692"/>
    </source>
</evidence>
<evidence type="ECO:0000256" key="3">
    <source>
        <dbReference type="ARBA" id="ARBA00022989"/>
    </source>
</evidence>
<evidence type="ECO:0000313" key="7">
    <source>
        <dbReference type="Proteomes" id="UP001331761"/>
    </source>
</evidence>
<name>A0AAN8ICF7_TRICO</name>
<proteinExistence type="predicted"/>
<keyword evidence="6" id="KW-0762">Sugar transport</keyword>
<organism evidence="6 7">
    <name type="scientific">Trichostrongylus colubriformis</name>
    <name type="common">Black scour worm</name>
    <dbReference type="NCBI Taxonomy" id="6319"/>
    <lineage>
        <taxon>Eukaryota</taxon>
        <taxon>Metazoa</taxon>
        <taxon>Ecdysozoa</taxon>
        <taxon>Nematoda</taxon>
        <taxon>Chromadorea</taxon>
        <taxon>Rhabditida</taxon>
        <taxon>Rhabditina</taxon>
        <taxon>Rhabditomorpha</taxon>
        <taxon>Strongyloidea</taxon>
        <taxon>Trichostrongylidae</taxon>
        <taxon>Trichostrongylus</taxon>
    </lineage>
</organism>
<dbReference type="GO" id="GO:0015149">
    <property type="term" value="F:hexose transmembrane transporter activity"/>
    <property type="evidence" value="ECO:0007669"/>
    <property type="project" value="TreeGrafter"/>
</dbReference>
<dbReference type="EMBL" id="WIXE01020431">
    <property type="protein sequence ID" value="KAK5969224.1"/>
    <property type="molecule type" value="Genomic_DNA"/>
</dbReference>
<accession>A0AAN8ICF7</accession>
<dbReference type="Gene3D" id="1.20.1250.20">
    <property type="entry name" value="MFS general substrate transporter like domains"/>
    <property type="match status" value="1"/>
</dbReference>